<dbReference type="InterPro" id="IPR048327">
    <property type="entry name" value="Dyp_perox_N"/>
</dbReference>
<reference evidence="2 3" key="1">
    <citation type="submission" date="2019-05" db="EMBL/GenBank/DDBJ databases">
        <authorList>
            <consortium name="Pathogen Informatics"/>
        </authorList>
    </citation>
    <scope>NUCLEOTIDE SEQUENCE [LARGE SCALE GENOMIC DNA]</scope>
    <source>
        <strain evidence="2 3">NCTC13032</strain>
    </source>
</reference>
<gene>
    <name evidence="2" type="primary">efeB_2</name>
    <name evidence="2" type="ORF">NCTC13032_02539</name>
</gene>
<dbReference type="EC" id="1.11.1.-" evidence="2"/>
<accession>A0A4U9HQE7</accession>
<dbReference type="Proteomes" id="UP000310719">
    <property type="component" value="Chromosome"/>
</dbReference>
<evidence type="ECO:0000259" key="1">
    <source>
        <dbReference type="Pfam" id="PF04261"/>
    </source>
</evidence>
<organism evidence="2 3">
    <name type="scientific">Leclercia adecarboxylata</name>
    <dbReference type="NCBI Taxonomy" id="83655"/>
    <lineage>
        <taxon>Bacteria</taxon>
        <taxon>Pseudomonadati</taxon>
        <taxon>Pseudomonadota</taxon>
        <taxon>Gammaproteobacteria</taxon>
        <taxon>Enterobacterales</taxon>
        <taxon>Enterobacteriaceae</taxon>
        <taxon>Leclercia</taxon>
    </lineage>
</organism>
<evidence type="ECO:0000313" key="2">
    <source>
        <dbReference type="EMBL" id="VTP66454.1"/>
    </source>
</evidence>
<sequence length="48" mass="4985">MDSGILGAYIAPDNLTMTVSLGASLFDDRFGLAAQKTQIVAEDGALPE</sequence>
<keyword evidence="2" id="KW-0575">Peroxidase</keyword>
<dbReference type="EMBL" id="LR590464">
    <property type="protein sequence ID" value="VTP66454.1"/>
    <property type="molecule type" value="Genomic_DNA"/>
</dbReference>
<dbReference type="GO" id="GO:0004601">
    <property type="term" value="F:peroxidase activity"/>
    <property type="evidence" value="ECO:0007669"/>
    <property type="project" value="UniProtKB-KW"/>
</dbReference>
<dbReference type="AlphaFoldDB" id="A0A4U9HQE7"/>
<name>A0A4U9HQE7_9ENTR</name>
<keyword evidence="2" id="KW-0560">Oxidoreductase</keyword>
<evidence type="ECO:0000313" key="3">
    <source>
        <dbReference type="Proteomes" id="UP000310719"/>
    </source>
</evidence>
<proteinExistence type="predicted"/>
<dbReference type="Pfam" id="PF04261">
    <property type="entry name" value="Dyp_perox_N"/>
    <property type="match status" value="1"/>
</dbReference>
<protein>
    <submittedName>
        <fullName evidence="2">Deferrochelatase/peroxidase EfeB</fullName>
        <ecNumber evidence="2">1.11.1.-</ecNumber>
    </submittedName>
</protein>
<feature type="domain" description="Dyp-type peroxidase N-terminal" evidence="1">
    <location>
        <begin position="2"/>
        <end position="37"/>
    </location>
</feature>